<dbReference type="STRING" id="164328.H3GR51"/>
<evidence type="ECO:0000256" key="1">
    <source>
        <dbReference type="SAM" id="Coils"/>
    </source>
</evidence>
<keyword evidence="4" id="KW-1185">Reference proteome</keyword>
<evidence type="ECO:0000313" key="4">
    <source>
        <dbReference type="Proteomes" id="UP000005238"/>
    </source>
</evidence>
<reference evidence="4" key="1">
    <citation type="journal article" date="2006" name="Science">
        <title>Phytophthora genome sequences uncover evolutionary origins and mechanisms of pathogenesis.</title>
        <authorList>
            <person name="Tyler B.M."/>
            <person name="Tripathy S."/>
            <person name="Zhang X."/>
            <person name="Dehal P."/>
            <person name="Jiang R.H."/>
            <person name="Aerts A."/>
            <person name="Arredondo F.D."/>
            <person name="Baxter L."/>
            <person name="Bensasson D."/>
            <person name="Beynon J.L."/>
            <person name="Chapman J."/>
            <person name="Damasceno C.M."/>
            <person name="Dorrance A.E."/>
            <person name="Dou D."/>
            <person name="Dickerman A.W."/>
            <person name="Dubchak I.L."/>
            <person name="Garbelotto M."/>
            <person name="Gijzen M."/>
            <person name="Gordon S.G."/>
            <person name="Govers F."/>
            <person name="Grunwald N.J."/>
            <person name="Huang W."/>
            <person name="Ivors K.L."/>
            <person name="Jones R.W."/>
            <person name="Kamoun S."/>
            <person name="Krampis K."/>
            <person name="Lamour K.H."/>
            <person name="Lee M.K."/>
            <person name="McDonald W.H."/>
            <person name="Medina M."/>
            <person name="Meijer H.J."/>
            <person name="Nordberg E.K."/>
            <person name="Maclean D.J."/>
            <person name="Ospina-Giraldo M.D."/>
            <person name="Morris P.F."/>
            <person name="Phuntumart V."/>
            <person name="Putnam N.H."/>
            <person name="Rash S."/>
            <person name="Rose J.K."/>
            <person name="Sakihama Y."/>
            <person name="Salamov A.A."/>
            <person name="Savidor A."/>
            <person name="Scheuring C.F."/>
            <person name="Smith B.M."/>
            <person name="Sobral B.W."/>
            <person name="Terry A."/>
            <person name="Torto-Alalibo T.A."/>
            <person name="Win J."/>
            <person name="Xu Z."/>
            <person name="Zhang H."/>
            <person name="Grigoriev I.V."/>
            <person name="Rokhsar D.S."/>
            <person name="Boore J.L."/>
        </authorList>
    </citation>
    <scope>NUCLEOTIDE SEQUENCE [LARGE SCALE GENOMIC DNA]</scope>
    <source>
        <strain evidence="4">Pr102</strain>
    </source>
</reference>
<dbReference type="EnsemblProtists" id="Phyra79332">
    <property type="protein sequence ID" value="Phyra79332"/>
    <property type="gene ID" value="Phyra79332"/>
</dbReference>
<dbReference type="HOGENOM" id="CLU_022463_1_0_1"/>
<sequence length="549" mass="61336">MNEATDEGSPDQAPGPGTNSNTIPTYPAKPRKLKKDGTPYKPRRGWGPYRSVTNERSVAFNLQLDVQNLQQEVQNLLALREILATKTLVQRHSAEGSLCKLVNEYLYVFRKGVLPRDPGQNRLMDDRDQRAFMHSVMDPEVDLGNGLPRGPDVIMDQMGNYSDFLNFISLTGTVDSIVQVEDAVLISDAASFVFQVTRSTIQLIFPHIIGDEWLVAQLVGQEVEAQGRSTFHFNAAGKCYRYDVEMSFVSAFLGIVKDPLIVDILFGRALITENGMIGILNEDDEEKEPIPSQMRGTLDTQETEAHSTEIVLLRPNESFKSSRSDEFCRRIVEDYFNAFANGYQGVDDAGAPTDPFQRDFFLHRFGRGSVSATTSYVKERWCALRECFEFLSFQQKGATEPSSDIDSSTCSVAADATYILRVTLHSIQAVFPHLVSNRRLTSTLVGKVIMVPSHICFLIEKSTGYISGISEQMNFEEALAEILQDQDDLSLVVTRALLVADGVDYGHSSTTGMPFEQQIQLPHLSEIRPTRQEESHTSSRTMSMADILK</sequence>
<dbReference type="InParanoid" id="H3GR51"/>
<dbReference type="EMBL" id="DS566036">
    <property type="status" value="NOT_ANNOTATED_CDS"/>
    <property type="molecule type" value="Genomic_DNA"/>
</dbReference>
<evidence type="ECO:0000313" key="3">
    <source>
        <dbReference type="EnsemblProtists" id="Phyra79332"/>
    </source>
</evidence>
<dbReference type="Proteomes" id="UP000005238">
    <property type="component" value="Unassembled WGS sequence"/>
</dbReference>
<evidence type="ECO:0000256" key="2">
    <source>
        <dbReference type="SAM" id="MobiDB-lite"/>
    </source>
</evidence>
<name>H3GR51_PHYRM</name>
<accession>H3GR51</accession>
<protein>
    <submittedName>
        <fullName evidence="3">Uncharacterized protein</fullName>
    </submittedName>
</protein>
<feature type="compositionally biased region" description="Basic and acidic residues" evidence="2">
    <location>
        <begin position="528"/>
        <end position="537"/>
    </location>
</feature>
<dbReference type="AlphaFoldDB" id="H3GR51"/>
<feature type="coiled-coil region" evidence="1">
    <location>
        <begin position="59"/>
        <end position="86"/>
    </location>
</feature>
<dbReference type="VEuPathDB" id="FungiDB:KRP22_2650"/>
<feature type="region of interest" description="Disordered" evidence="2">
    <location>
        <begin position="1"/>
        <end position="48"/>
    </location>
</feature>
<organism evidence="3 4">
    <name type="scientific">Phytophthora ramorum</name>
    <name type="common">Sudden oak death agent</name>
    <dbReference type="NCBI Taxonomy" id="164328"/>
    <lineage>
        <taxon>Eukaryota</taxon>
        <taxon>Sar</taxon>
        <taxon>Stramenopiles</taxon>
        <taxon>Oomycota</taxon>
        <taxon>Peronosporomycetes</taxon>
        <taxon>Peronosporales</taxon>
        <taxon>Peronosporaceae</taxon>
        <taxon>Phytophthora</taxon>
    </lineage>
</organism>
<proteinExistence type="predicted"/>
<dbReference type="eggNOG" id="ENOG502SMRB">
    <property type="taxonomic scope" value="Eukaryota"/>
</dbReference>
<dbReference type="OMA" id="AGKCYRY"/>
<keyword evidence="1" id="KW-0175">Coiled coil</keyword>
<feature type="region of interest" description="Disordered" evidence="2">
    <location>
        <begin position="528"/>
        <end position="549"/>
    </location>
</feature>
<dbReference type="VEuPathDB" id="FungiDB:KRP23_4096"/>
<reference evidence="3" key="2">
    <citation type="submission" date="2015-06" db="UniProtKB">
        <authorList>
            <consortium name="EnsemblProtists"/>
        </authorList>
    </citation>
    <scope>IDENTIFICATION</scope>
    <source>
        <strain evidence="3">Pr102</strain>
    </source>
</reference>